<feature type="domain" description="N-acetyltransferase" evidence="7">
    <location>
        <begin position="3"/>
        <end position="148"/>
    </location>
</feature>
<evidence type="ECO:0000256" key="5">
    <source>
        <dbReference type="HAMAP-Rule" id="MF_02210"/>
    </source>
</evidence>
<feature type="active site" description="Proton acceptor" evidence="5">
    <location>
        <position position="104"/>
    </location>
</feature>
<keyword evidence="3 5" id="KW-0808">Transferase</keyword>
<dbReference type="CDD" id="cd04301">
    <property type="entry name" value="NAT_SF"/>
    <property type="match status" value="1"/>
</dbReference>
<name>A0ABT0N2C7_9GAMM</name>
<proteinExistence type="inferred from homology"/>
<evidence type="ECO:0000313" key="9">
    <source>
        <dbReference type="Proteomes" id="UP001202831"/>
    </source>
</evidence>
<keyword evidence="9" id="KW-1185">Reference proteome</keyword>
<dbReference type="HAMAP" id="MF_02210">
    <property type="entry name" value="RimI"/>
    <property type="match status" value="1"/>
</dbReference>
<comment type="function">
    <text evidence="5 6">Acetylates the N-terminal alanine of ribosomal protein bS18.</text>
</comment>
<gene>
    <name evidence="5 8" type="primary">rimI</name>
    <name evidence="8" type="ORF">L2725_02150</name>
</gene>
<evidence type="ECO:0000313" key="8">
    <source>
        <dbReference type="EMBL" id="MCL2912597.1"/>
    </source>
</evidence>
<feature type="active site" description="Proton donor" evidence="5">
    <location>
        <position position="116"/>
    </location>
</feature>
<comment type="caution">
    <text evidence="5">Lacks conserved residue(s) required for the propagation of feature annotation.</text>
</comment>
<accession>A0ABT0N2C7</accession>
<keyword evidence="2 5" id="KW-0963">Cytoplasm</keyword>
<comment type="subcellular location">
    <subcellularLocation>
        <location evidence="5 6">Cytoplasm</location>
    </subcellularLocation>
</comment>
<dbReference type="InterPro" id="IPR006464">
    <property type="entry name" value="AcTrfase_RimI/Ard1"/>
</dbReference>
<comment type="catalytic activity">
    <reaction evidence="5 6">
        <text>N-terminal L-alanyl-[ribosomal protein bS18] + acetyl-CoA = N-terminal N(alpha)-acetyl-L-alanyl-[ribosomal protein bS18] + CoA + H(+)</text>
        <dbReference type="Rhea" id="RHEA:43756"/>
        <dbReference type="Rhea" id="RHEA-COMP:10676"/>
        <dbReference type="Rhea" id="RHEA-COMP:10677"/>
        <dbReference type="ChEBI" id="CHEBI:15378"/>
        <dbReference type="ChEBI" id="CHEBI:57287"/>
        <dbReference type="ChEBI" id="CHEBI:57288"/>
        <dbReference type="ChEBI" id="CHEBI:64718"/>
        <dbReference type="ChEBI" id="CHEBI:83683"/>
        <dbReference type="EC" id="2.3.1.266"/>
    </reaction>
</comment>
<evidence type="ECO:0000256" key="4">
    <source>
        <dbReference type="ARBA" id="ARBA00023315"/>
    </source>
</evidence>
<evidence type="ECO:0000256" key="2">
    <source>
        <dbReference type="ARBA" id="ARBA00022490"/>
    </source>
</evidence>
<reference evidence="8 9" key="1">
    <citation type="submission" date="2022-01" db="EMBL/GenBank/DDBJ databases">
        <title>Whole genome-based taxonomy of the Shewanellaceae.</title>
        <authorList>
            <person name="Martin-Rodriguez A.J."/>
        </authorList>
    </citation>
    <scope>NUCLEOTIDE SEQUENCE [LARGE SCALE GENOMIC DNA]</scope>
    <source>
        <strain evidence="8 9">DSM 21332</strain>
    </source>
</reference>
<comment type="similarity">
    <text evidence="1 5 6">Belongs to the acetyltransferase family. RimI subfamily.</text>
</comment>
<keyword evidence="8" id="KW-0689">Ribosomal protein</keyword>
<organism evidence="8 9">
    <name type="scientific">Shewanella corallii</name>
    <dbReference type="NCBI Taxonomy" id="560080"/>
    <lineage>
        <taxon>Bacteria</taxon>
        <taxon>Pseudomonadati</taxon>
        <taxon>Pseudomonadota</taxon>
        <taxon>Gammaproteobacteria</taxon>
        <taxon>Alteromonadales</taxon>
        <taxon>Shewanellaceae</taxon>
        <taxon>Shewanella</taxon>
    </lineage>
</organism>
<dbReference type="Proteomes" id="UP001202831">
    <property type="component" value="Unassembled WGS sequence"/>
</dbReference>
<evidence type="ECO:0000256" key="3">
    <source>
        <dbReference type="ARBA" id="ARBA00022679"/>
    </source>
</evidence>
<dbReference type="InterPro" id="IPR050680">
    <property type="entry name" value="YpeA/RimI_acetyltransf"/>
</dbReference>
<dbReference type="PROSITE" id="PS51186">
    <property type="entry name" value="GNAT"/>
    <property type="match status" value="1"/>
</dbReference>
<dbReference type="EC" id="2.3.1.266" evidence="5 6"/>
<dbReference type="Gene3D" id="3.40.630.30">
    <property type="match status" value="1"/>
</dbReference>
<evidence type="ECO:0000256" key="6">
    <source>
        <dbReference type="RuleBase" id="RU363094"/>
    </source>
</evidence>
<feature type="binding site" evidence="5">
    <location>
        <position position="109"/>
    </location>
    <ligand>
        <name>acetyl-CoA</name>
        <dbReference type="ChEBI" id="CHEBI:57288"/>
    </ligand>
</feature>
<dbReference type="PANTHER" id="PTHR43420:SF51">
    <property type="entry name" value="PEPTIDYL-LYSINE N-ACETYLTRANSFERASE YIAC"/>
    <property type="match status" value="1"/>
</dbReference>
<keyword evidence="8" id="KW-0687">Ribonucleoprotein</keyword>
<dbReference type="InterPro" id="IPR043690">
    <property type="entry name" value="RimI"/>
</dbReference>
<keyword evidence="4 5" id="KW-0012">Acyltransferase</keyword>
<dbReference type="NCBIfam" id="TIGR01575">
    <property type="entry name" value="rimI"/>
    <property type="match status" value="1"/>
</dbReference>
<protein>
    <recommendedName>
        <fullName evidence="5 6">[Ribosomal protein bS18]-alanine N-acetyltransferase</fullName>
        <ecNumber evidence="5 6">2.3.1.266</ecNumber>
    </recommendedName>
</protein>
<dbReference type="EMBL" id="JAKIKT010000001">
    <property type="protein sequence ID" value="MCL2912597.1"/>
    <property type="molecule type" value="Genomic_DNA"/>
</dbReference>
<dbReference type="InterPro" id="IPR016181">
    <property type="entry name" value="Acyl_CoA_acyltransferase"/>
</dbReference>
<dbReference type="Pfam" id="PF00583">
    <property type="entry name" value="Acetyltransf_1"/>
    <property type="match status" value="1"/>
</dbReference>
<evidence type="ECO:0000256" key="1">
    <source>
        <dbReference type="ARBA" id="ARBA00005395"/>
    </source>
</evidence>
<dbReference type="PANTHER" id="PTHR43420">
    <property type="entry name" value="ACETYLTRANSFERASE"/>
    <property type="match status" value="1"/>
</dbReference>
<dbReference type="SUPFAM" id="SSF55729">
    <property type="entry name" value="Acyl-CoA N-acyltransferases (Nat)"/>
    <property type="match status" value="1"/>
</dbReference>
<sequence length="148" mass="16211">MSTEIRQLPVEQAPLMAKIAATAHSHPMSENTIASCFGNFYRCYGAFDGDLLMGFIILHQLFEEATVMDICLAPESQGQGWGKALMQTGIDWLKQTEAEQLMLEVRAGNASAIGLYQKLGFVVTGERKGYYKTADGTEDAVLMSLPLV</sequence>
<evidence type="ECO:0000259" key="7">
    <source>
        <dbReference type="PROSITE" id="PS51186"/>
    </source>
</evidence>
<dbReference type="GO" id="GO:0005840">
    <property type="term" value="C:ribosome"/>
    <property type="evidence" value="ECO:0007669"/>
    <property type="project" value="UniProtKB-KW"/>
</dbReference>
<dbReference type="RefSeq" id="WP_249247428.1">
    <property type="nucleotide sequence ID" value="NZ_JAKIKT010000001.1"/>
</dbReference>
<comment type="caution">
    <text evidence="8">The sequence shown here is derived from an EMBL/GenBank/DDBJ whole genome shotgun (WGS) entry which is preliminary data.</text>
</comment>
<dbReference type="InterPro" id="IPR000182">
    <property type="entry name" value="GNAT_dom"/>
</dbReference>
<dbReference type="GO" id="GO:0008999">
    <property type="term" value="F:protein-N-terminal-alanine acetyltransferase activity"/>
    <property type="evidence" value="ECO:0007669"/>
    <property type="project" value="UniProtKB-EC"/>
</dbReference>